<evidence type="ECO:0000313" key="1">
    <source>
        <dbReference type="EMBL" id="KAJ5368482.1"/>
    </source>
</evidence>
<organism evidence="1 2">
    <name type="scientific">Penicillium cataractarum</name>
    <dbReference type="NCBI Taxonomy" id="2100454"/>
    <lineage>
        <taxon>Eukaryota</taxon>
        <taxon>Fungi</taxon>
        <taxon>Dikarya</taxon>
        <taxon>Ascomycota</taxon>
        <taxon>Pezizomycotina</taxon>
        <taxon>Eurotiomycetes</taxon>
        <taxon>Eurotiomycetidae</taxon>
        <taxon>Eurotiales</taxon>
        <taxon>Aspergillaceae</taxon>
        <taxon>Penicillium</taxon>
    </lineage>
</organism>
<dbReference type="OrthoDB" id="4356562at2759"/>
<evidence type="ECO:0008006" key="3">
    <source>
        <dbReference type="Google" id="ProtNLM"/>
    </source>
</evidence>
<dbReference type="RefSeq" id="XP_056553224.1">
    <property type="nucleotide sequence ID" value="XM_056701161.1"/>
</dbReference>
<evidence type="ECO:0000313" key="2">
    <source>
        <dbReference type="Proteomes" id="UP001147782"/>
    </source>
</evidence>
<name>A0A9W9RY10_9EURO</name>
<dbReference type="EMBL" id="JAPZBS010000007">
    <property type="protein sequence ID" value="KAJ5368482.1"/>
    <property type="molecule type" value="Genomic_DNA"/>
</dbReference>
<dbReference type="PANTHER" id="PTHR11439">
    <property type="entry name" value="GAG-POL-RELATED RETROTRANSPOSON"/>
    <property type="match status" value="1"/>
</dbReference>
<gene>
    <name evidence="1" type="ORF">N7496_008242</name>
</gene>
<dbReference type="GeneID" id="81440340"/>
<comment type="caution">
    <text evidence="1">The sequence shown here is derived from an EMBL/GenBank/DDBJ whole genome shotgun (WGS) entry which is preliminary data.</text>
</comment>
<dbReference type="PANTHER" id="PTHR11439:SF438">
    <property type="entry name" value="REVERSE TRANSCRIPTASE TY1_COPIA-TYPE DOMAIN-CONTAINING PROTEIN"/>
    <property type="match status" value="1"/>
</dbReference>
<proteinExistence type="predicted"/>
<dbReference type="CDD" id="cd09272">
    <property type="entry name" value="RNase_HI_RT_Ty1"/>
    <property type="match status" value="1"/>
</dbReference>
<reference evidence="1" key="1">
    <citation type="submission" date="2022-11" db="EMBL/GenBank/DDBJ databases">
        <authorList>
            <person name="Petersen C."/>
        </authorList>
    </citation>
    <scope>NUCLEOTIDE SEQUENCE</scope>
    <source>
        <strain evidence="1">IBT 29864</strain>
    </source>
</reference>
<reference evidence="1" key="2">
    <citation type="journal article" date="2023" name="IMA Fungus">
        <title>Comparative genomic study of the Penicillium genus elucidates a diverse pangenome and 15 lateral gene transfer events.</title>
        <authorList>
            <person name="Petersen C."/>
            <person name="Sorensen T."/>
            <person name="Nielsen M.R."/>
            <person name="Sondergaard T.E."/>
            <person name="Sorensen J.L."/>
            <person name="Fitzpatrick D.A."/>
            <person name="Frisvad J.C."/>
            <person name="Nielsen K.L."/>
        </authorList>
    </citation>
    <scope>NUCLEOTIDE SEQUENCE</scope>
    <source>
        <strain evidence="1">IBT 29864</strain>
    </source>
</reference>
<dbReference type="Proteomes" id="UP001147782">
    <property type="component" value="Unassembled WGS sequence"/>
</dbReference>
<dbReference type="AlphaFoldDB" id="A0A9W9RY10"/>
<accession>A0A9W9RY10</accession>
<keyword evidence="2" id="KW-1185">Reference proteome</keyword>
<protein>
    <recommendedName>
        <fullName evidence="3">Reverse transcriptase Ty1/copia-type domain-containing protein</fullName>
    </recommendedName>
</protein>
<sequence>MFNHASQRKEAAEVSKRLNEAWELRLMGEAQWFLGIRILRDRQIGAIWLCQDAYLSVITHKYHLTGERRLEAPPVNIANLKPFDGMATNEHRLEYSSKVGSAQYATTITRPDVTKVIAFMYQTRDRAICFRRSTSDLPSVQFCSDASFGDNHDRKSSGGYLCKVFGGPVDWKAAKQKTVTTSTTEAELLAISEAGKSMRMWERIFQRVIFNPGHPVSIQCDNKQTITLLTKEAPHLRTKLRHIDIYQHWLRQEVQAGRIPVDWVPTAKMDVDGLTKLLPRQKHARFVRQLGMEDIRYLLERLN</sequence>